<dbReference type="GO" id="GO:0005886">
    <property type="term" value="C:plasma membrane"/>
    <property type="evidence" value="ECO:0007669"/>
    <property type="project" value="TreeGrafter"/>
</dbReference>
<feature type="transmembrane region" description="Helical" evidence="8">
    <location>
        <begin position="302"/>
        <end position="321"/>
    </location>
</feature>
<evidence type="ECO:0000256" key="3">
    <source>
        <dbReference type="ARBA" id="ARBA00022448"/>
    </source>
</evidence>
<keyword evidence="11" id="KW-1185">Reference proteome</keyword>
<dbReference type="Gene3D" id="1.20.1730.10">
    <property type="entry name" value="Sodium/glucose cotransporter"/>
    <property type="match status" value="1"/>
</dbReference>
<feature type="transmembrane region" description="Helical" evidence="8">
    <location>
        <begin position="374"/>
        <end position="399"/>
    </location>
</feature>
<dbReference type="VEuPathDB" id="ToxoDB:NCLIV_053440"/>
<name>F0VMH2_NEOCL</name>
<evidence type="ECO:0000256" key="5">
    <source>
        <dbReference type="ARBA" id="ARBA00022989"/>
    </source>
</evidence>
<dbReference type="EMBL" id="LN714486">
    <property type="protein sequence ID" value="CEL69640.1"/>
    <property type="molecule type" value="Genomic_DNA"/>
</dbReference>
<dbReference type="AlphaFoldDB" id="F0VMH2"/>
<feature type="transmembrane region" description="Helical" evidence="8">
    <location>
        <begin position="157"/>
        <end position="175"/>
    </location>
</feature>
<keyword evidence="3" id="KW-0813">Transport</keyword>
<evidence type="ECO:0000313" key="9">
    <source>
        <dbReference type="EMBL" id="CBZ54918.1"/>
    </source>
</evidence>
<feature type="transmembrane region" description="Helical" evidence="8">
    <location>
        <begin position="523"/>
        <end position="546"/>
    </location>
</feature>
<feature type="transmembrane region" description="Helical" evidence="8">
    <location>
        <begin position="419"/>
        <end position="447"/>
    </location>
</feature>
<feature type="compositionally biased region" description="Low complexity" evidence="7">
    <location>
        <begin position="93"/>
        <end position="109"/>
    </location>
</feature>
<evidence type="ECO:0000256" key="1">
    <source>
        <dbReference type="ARBA" id="ARBA00004141"/>
    </source>
</evidence>
<evidence type="ECO:0000256" key="2">
    <source>
        <dbReference type="ARBA" id="ARBA00006434"/>
    </source>
</evidence>
<evidence type="ECO:0000256" key="4">
    <source>
        <dbReference type="ARBA" id="ARBA00022692"/>
    </source>
</evidence>
<sequence>MAADPGLATETLSPGRGKEPRGTGPGDVWALTLDNGTAALILSLTLFALSTVVVLAVFRRKHARSICGFSRQSTEKPPQATVGEDTGVPPWDAASALPSTSTPSLESPSPACPGEKASSASSCAASDSAAVEPDPAQASGGMRRSASFISGSQNRSAAALAASFFSSGVGTWILYCPAQLSSLYGMWPVLLYAVAIAVPMWIFMLAGPMVREEMKKHVAFGLTDYVHVRFGRSMQIVTAVVSFFSIMVAMAGELAFVAAAAQTLAPAFPRLAVILSVAVVTFAYTAFAGTNASLVTDKFQSFLLPLLLSIVLVAPCLHSQVSEATWKDAATWTPEGAFSGVLMVLSCCPAYAMDPGMWQRVLSGKGTREVRWGLLGGSLLVLPTIALLGLTGILARATAVALEAQGYTVNEDNLVSAPFFFLVLPSLSRGLVAVVFILAVILTAGSVDTFQSALPSLVAVELNAKRLSFGWGLLVSLVANIPAVLLAFSWTESFIQLMLIGNLLTAAIFPPIFLGLCKRTTALGSVVGSIAGAVSIFFSGLIFTRGDASMAARWIVLPLGMDDPSAVYTFLIVPATAALVTVCVSALQPRKARVCPPP</sequence>
<feature type="transmembrane region" description="Helical" evidence="8">
    <location>
        <begin position="336"/>
        <end position="353"/>
    </location>
</feature>
<evidence type="ECO:0000313" key="11">
    <source>
        <dbReference type="Proteomes" id="UP000007494"/>
    </source>
</evidence>
<dbReference type="RefSeq" id="XP_003884946.1">
    <property type="nucleotide sequence ID" value="XM_003884897.1"/>
</dbReference>
<feature type="transmembrane region" description="Helical" evidence="8">
    <location>
        <begin position="187"/>
        <end position="206"/>
    </location>
</feature>
<comment type="subcellular location">
    <subcellularLocation>
        <location evidence="1">Membrane</location>
        <topology evidence="1">Multi-pass membrane protein</topology>
    </subcellularLocation>
</comment>
<evidence type="ECO:0000256" key="7">
    <source>
        <dbReference type="SAM" id="MobiDB-lite"/>
    </source>
</evidence>
<feature type="transmembrane region" description="Helical" evidence="8">
    <location>
        <begin position="468"/>
        <end position="488"/>
    </location>
</feature>
<reference evidence="9" key="1">
    <citation type="submission" date="2011-02" db="EMBL/GenBank/DDBJ databases">
        <authorList>
            <person name="Aslett M."/>
        </authorList>
    </citation>
    <scope>NUCLEOTIDE SEQUENCE</scope>
    <source>
        <strain evidence="9">Liverpool</strain>
    </source>
</reference>
<comment type="similarity">
    <text evidence="2">Belongs to the sodium:solute symporter (SSF) (TC 2.A.21) family.</text>
</comment>
<dbReference type="GO" id="GO:0015606">
    <property type="term" value="F:spermidine transmembrane transporter activity"/>
    <property type="evidence" value="ECO:0007669"/>
    <property type="project" value="TreeGrafter"/>
</dbReference>
<keyword evidence="5 8" id="KW-1133">Transmembrane helix</keyword>
<feature type="transmembrane region" description="Helical" evidence="8">
    <location>
        <begin position="566"/>
        <end position="587"/>
    </location>
</feature>
<feature type="transmembrane region" description="Helical" evidence="8">
    <location>
        <begin position="267"/>
        <end position="290"/>
    </location>
</feature>
<protein>
    <submittedName>
        <fullName evidence="10">Transporter, solute:sodium symporter (SSS) family protein</fullName>
    </submittedName>
</protein>
<organism evidence="9 11">
    <name type="scientific">Neospora caninum (strain Liverpool)</name>
    <dbReference type="NCBI Taxonomy" id="572307"/>
    <lineage>
        <taxon>Eukaryota</taxon>
        <taxon>Sar</taxon>
        <taxon>Alveolata</taxon>
        <taxon>Apicomplexa</taxon>
        <taxon>Conoidasida</taxon>
        <taxon>Coccidia</taxon>
        <taxon>Eucoccidiorida</taxon>
        <taxon>Eimeriorina</taxon>
        <taxon>Sarcocystidae</taxon>
        <taxon>Neospora</taxon>
    </lineage>
</organism>
<feature type="transmembrane region" description="Helical" evidence="8">
    <location>
        <begin position="38"/>
        <end position="58"/>
    </location>
</feature>
<evidence type="ECO:0000313" key="10">
    <source>
        <dbReference type="EMBL" id="CEL69640.1"/>
    </source>
</evidence>
<dbReference type="InParanoid" id="F0VMH2"/>
<dbReference type="PANTHER" id="PTHR48086">
    <property type="entry name" value="SODIUM/PROLINE SYMPORTER-RELATED"/>
    <property type="match status" value="1"/>
</dbReference>
<dbReference type="EMBL" id="FR823392">
    <property type="protein sequence ID" value="CBZ54918.1"/>
    <property type="molecule type" value="Genomic_DNA"/>
</dbReference>
<keyword evidence="6 8" id="KW-0472">Membrane</keyword>
<reference evidence="9" key="2">
    <citation type="submission" date="2011-03" db="EMBL/GenBank/DDBJ databases">
        <title>Comparative genomics and transcriptomics of Neospora caninum and Toxoplasma gondii.</title>
        <authorList>
            <person name="Reid A.J."/>
            <person name="Sohal A."/>
            <person name="Harris D."/>
            <person name="Quail M."/>
            <person name="Sanders M."/>
            <person name="Berriman M."/>
            <person name="Wastling J.M."/>
            <person name="Pain A."/>
        </authorList>
    </citation>
    <scope>NUCLEOTIDE SEQUENCE</scope>
    <source>
        <strain evidence="9">Liverpool</strain>
    </source>
</reference>
<dbReference type="OrthoDB" id="330977at2759"/>
<evidence type="ECO:0000256" key="6">
    <source>
        <dbReference type="ARBA" id="ARBA00023136"/>
    </source>
</evidence>
<dbReference type="eggNOG" id="ENOG502QU2F">
    <property type="taxonomic scope" value="Eukaryota"/>
</dbReference>
<feature type="transmembrane region" description="Helical" evidence="8">
    <location>
        <begin position="494"/>
        <end position="516"/>
    </location>
</feature>
<dbReference type="PANTHER" id="PTHR48086:SF10">
    <property type="entry name" value="AGR155CP"/>
    <property type="match status" value="1"/>
</dbReference>
<dbReference type="InterPro" id="IPR038377">
    <property type="entry name" value="Na/Glc_symporter_sf"/>
</dbReference>
<gene>
    <name evidence="10" type="ORF">BN1204_053440</name>
    <name evidence="9" type="ORF">NCLIV_053440</name>
</gene>
<reference evidence="10" key="4">
    <citation type="journal article" date="2015" name="PLoS ONE">
        <title>Comprehensive Evaluation of Toxoplasma gondii VEG and Neospora caninum LIV Genomes with Tachyzoite Stage Transcriptome and Proteome Defines Novel Transcript Features.</title>
        <authorList>
            <person name="Ramaprasad A."/>
            <person name="Mourier T."/>
            <person name="Naeem R."/>
            <person name="Malas T.B."/>
            <person name="Moussa E."/>
            <person name="Panigrahi A."/>
            <person name="Vermont S.J."/>
            <person name="Otto T.D."/>
            <person name="Wastling J."/>
            <person name="Pain A."/>
        </authorList>
    </citation>
    <scope>NUCLEOTIDE SEQUENCE</scope>
    <source>
        <strain evidence="10">Liverpool</strain>
    </source>
</reference>
<feature type="transmembrane region" description="Helical" evidence="8">
    <location>
        <begin position="236"/>
        <end position="261"/>
    </location>
</feature>
<dbReference type="PROSITE" id="PS50283">
    <property type="entry name" value="NA_SOLUT_SYMP_3"/>
    <property type="match status" value="1"/>
</dbReference>
<dbReference type="InterPro" id="IPR001734">
    <property type="entry name" value="Na/solute_symporter"/>
</dbReference>
<dbReference type="GeneID" id="13446624"/>
<proteinExistence type="inferred from homology"/>
<feature type="region of interest" description="Disordered" evidence="7">
    <location>
        <begin position="69"/>
        <end position="119"/>
    </location>
</feature>
<dbReference type="OMA" id="NIWYIRA"/>
<evidence type="ECO:0000256" key="8">
    <source>
        <dbReference type="SAM" id="Phobius"/>
    </source>
</evidence>
<dbReference type="Proteomes" id="UP000007494">
    <property type="component" value="Chromosome XI"/>
</dbReference>
<feature type="region of interest" description="Disordered" evidence="7">
    <location>
        <begin position="1"/>
        <end position="23"/>
    </location>
</feature>
<accession>F0VMH2</accession>
<reference evidence="11" key="3">
    <citation type="journal article" date="2012" name="PLoS Pathog.">
        <title>Comparative genomics of the apicomplexan parasites Toxoplasma gondii and Neospora caninum: Coccidia differing in host range and transmission strategy.</title>
        <authorList>
            <person name="Reid A.J."/>
            <person name="Vermont S.J."/>
            <person name="Cotton J.A."/>
            <person name="Harris D."/>
            <person name="Hill-Cawthorne G.A."/>
            <person name="Konen-Waisman S."/>
            <person name="Latham S.M."/>
            <person name="Mourier T."/>
            <person name="Norton R."/>
            <person name="Quail M.A."/>
            <person name="Sanders M."/>
            <person name="Shanmugam D."/>
            <person name="Sohal A."/>
            <person name="Wasmuth J.D."/>
            <person name="Brunk B."/>
            <person name="Grigg M.E."/>
            <person name="Howard J.C."/>
            <person name="Parkinson J."/>
            <person name="Roos D.S."/>
            <person name="Trees A.J."/>
            <person name="Berriman M."/>
            <person name="Pain A."/>
            <person name="Wastling J.M."/>
        </authorList>
    </citation>
    <scope>NUCLEOTIDE SEQUENCE [LARGE SCALE GENOMIC DNA]</scope>
    <source>
        <strain evidence="11">Liverpool</strain>
    </source>
</reference>
<dbReference type="InterPro" id="IPR050277">
    <property type="entry name" value="Sodium:Solute_Symporter"/>
</dbReference>
<keyword evidence="4 8" id="KW-0812">Transmembrane</keyword>